<dbReference type="Pfam" id="PF00856">
    <property type="entry name" value="SET"/>
    <property type="match status" value="1"/>
</dbReference>
<gene>
    <name evidence="20" type="ORF">OCBIM_22005575mg</name>
</gene>
<evidence type="ECO:0000256" key="2">
    <source>
        <dbReference type="ARBA" id="ARBA00012178"/>
    </source>
</evidence>
<keyword evidence="6" id="KW-0949">S-adenosyl-L-methionine</keyword>
<dbReference type="PANTHER" id="PTHR46402:SF2">
    <property type="entry name" value="HISTONE-LYSINE N-TRIMETHYLTRANSFERASE SMYD5"/>
    <property type="match status" value="1"/>
</dbReference>
<dbReference type="Gene3D" id="2.170.270.10">
    <property type="entry name" value="SET domain"/>
    <property type="match status" value="1"/>
</dbReference>
<organism evidence="20">
    <name type="scientific">Octopus bimaculoides</name>
    <name type="common">California two-spotted octopus</name>
    <dbReference type="NCBI Taxonomy" id="37653"/>
    <lineage>
        <taxon>Eukaryota</taxon>
        <taxon>Metazoa</taxon>
        <taxon>Spiralia</taxon>
        <taxon>Lophotrochozoa</taxon>
        <taxon>Mollusca</taxon>
        <taxon>Cephalopoda</taxon>
        <taxon>Coleoidea</taxon>
        <taxon>Octopodiformes</taxon>
        <taxon>Octopoda</taxon>
        <taxon>Incirrata</taxon>
        <taxon>Octopodidae</taxon>
        <taxon>Octopus</taxon>
    </lineage>
</organism>
<evidence type="ECO:0000256" key="13">
    <source>
        <dbReference type="ARBA" id="ARBA00048081"/>
    </source>
</evidence>
<evidence type="ECO:0000256" key="5">
    <source>
        <dbReference type="ARBA" id="ARBA00022679"/>
    </source>
</evidence>
<dbReference type="GO" id="GO:0140943">
    <property type="term" value="F:histone H4K20 trimethyltransferase activity"/>
    <property type="evidence" value="ECO:0007669"/>
    <property type="project" value="UniProtKB-EC"/>
</dbReference>
<dbReference type="SUPFAM" id="SSF82199">
    <property type="entry name" value="SET domain"/>
    <property type="match status" value="1"/>
</dbReference>
<dbReference type="KEGG" id="obi:106880658"/>
<dbReference type="AlphaFoldDB" id="A0A0L8FXT5"/>
<dbReference type="InterPro" id="IPR001214">
    <property type="entry name" value="SET_dom"/>
</dbReference>
<evidence type="ECO:0000256" key="15">
    <source>
        <dbReference type="ARBA" id="ARBA00049768"/>
    </source>
</evidence>
<dbReference type="OrthoDB" id="438641at2759"/>
<dbReference type="SMART" id="SM00317">
    <property type="entry name" value="SET"/>
    <property type="match status" value="1"/>
</dbReference>
<evidence type="ECO:0000256" key="1">
    <source>
        <dbReference type="ARBA" id="ARBA00004496"/>
    </source>
</evidence>
<keyword evidence="3" id="KW-0963">Cytoplasm</keyword>
<dbReference type="STRING" id="37653.A0A0L8FXT5"/>
<evidence type="ECO:0000256" key="17">
    <source>
        <dbReference type="ARBA" id="ARBA00049806"/>
    </source>
</evidence>
<evidence type="ECO:0000256" key="18">
    <source>
        <dbReference type="SAM" id="MobiDB-lite"/>
    </source>
</evidence>
<reference evidence="20" key="1">
    <citation type="submission" date="2015-07" db="EMBL/GenBank/DDBJ databases">
        <title>MeaNS - Measles Nucleotide Surveillance Program.</title>
        <authorList>
            <person name="Tran T."/>
            <person name="Druce J."/>
        </authorList>
    </citation>
    <scope>NUCLEOTIDE SEQUENCE</scope>
    <source>
        <strain evidence="20">UCB-OBI-ISO-001</strain>
        <tissue evidence="20">Gonad</tissue>
    </source>
</reference>
<keyword evidence="5" id="KW-0808">Transferase</keyword>
<comment type="catalytic activity">
    <reaction evidence="12">
        <text>L-lysyl(36)-[histone H3] + 3 S-adenosyl-L-methionine = N(6),N(6),N(6)-trimethyl-L-lysyl(36)-[histone H3] + 3 S-adenosyl-L-homocysteine + 3 H(+)</text>
        <dbReference type="Rhea" id="RHEA:60324"/>
        <dbReference type="Rhea" id="RHEA-COMP:9785"/>
        <dbReference type="Rhea" id="RHEA-COMP:15536"/>
        <dbReference type="ChEBI" id="CHEBI:15378"/>
        <dbReference type="ChEBI" id="CHEBI:29969"/>
        <dbReference type="ChEBI" id="CHEBI:57856"/>
        <dbReference type="ChEBI" id="CHEBI:59789"/>
        <dbReference type="ChEBI" id="CHEBI:61961"/>
        <dbReference type="EC" id="2.1.1.359"/>
    </reaction>
</comment>
<evidence type="ECO:0000256" key="10">
    <source>
        <dbReference type="ARBA" id="ARBA00024057"/>
    </source>
</evidence>
<evidence type="ECO:0000256" key="6">
    <source>
        <dbReference type="ARBA" id="ARBA00022691"/>
    </source>
</evidence>
<dbReference type="PROSITE" id="PS50280">
    <property type="entry name" value="SET"/>
    <property type="match status" value="1"/>
</dbReference>
<dbReference type="PANTHER" id="PTHR46402">
    <property type="entry name" value="SET AND MYND DOMAIN-CONTAINING PROTEIN 5"/>
    <property type="match status" value="1"/>
</dbReference>
<dbReference type="CDD" id="cd10521">
    <property type="entry name" value="SET_SMYD5"/>
    <property type="match status" value="1"/>
</dbReference>
<evidence type="ECO:0000256" key="3">
    <source>
        <dbReference type="ARBA" id="ARBA00022490"/>
    </source>
</evidence>
<keyword evidence="7" id="KW-0479">Metal-binding</keyword>
<evidence type="ECO:0000256" key="8">
    <source>
        <dbReference type="ARBA" id="ARBA00022771"/>
    </source>
</evidence>
<evidence type="ECO:0000256" key="9">
    <source>
        <dbReference type="ARBA" id="ARBA00022833"/>
    </source>
</evidence>
<protein>
    <recommendedName>
        <fullName evidence="15">Protein-lysine N-trimethyltransferase SMYD5</fullName>
        <ecNumber evidence="2">2.1.1.359</ecNumber>
        <ecNumber evidence="10">2.1.1.372</ecNumber>
    </recommendedName>
    <alternativeName>
        <fullName evidence="11">SET and MYND domain-containing protein 5</fullName>
    </alternativeName>
    <alternativeName>
        <fullName evidence="16">[histone H3]-lysine20 N-trimethyltransferase SMYD5</fullName>
    </alternativeName>
    <alternativeName>
        <fullName evidence="17">[histone H4]-lysine36 N-trimethyltransferase SMYD5</fullName>
    </alternativeName>
</protein>
<dbReference type="InterPro" id="IPR044422">
    <property type="entry name" value="SMYD5_SET"/>
</dbReference>
<dbReference type="GO" id="GO:0140955">
    <property type="term" value="F:histone H3K36 trimethyltransferase activity"/>
    <property type="evidence" value="ECO:0007669"/>
    <property type="project" value="UniProtKB-EC"/>
</dbReference>
<proteinExistence type="predicted"/>
<dbReference type="EMBL" id="KQ425655">
    <property type="protein sequence ID" value="KOF69150.1"/>
    <property type="molecule type" value="Genomic_DNA"/>
</dbReference>
<sequence>MATDQVQGVEVKVVNSDKGKGLFACQAFKKGDQIFEEVPLVCSQFLWNEFYKYEACEFCLKSLETAENMARRLTSISTLELPQKQNCTVRPDQYTCCPHCQVVYCSKECMETAWKKYHCTLCMGPSREDESHPLGMLQVAWRNIHFPPESCSIMLLAKMICMVKQANDPEAVLKAFSQFTNSTVNEEEQIMHKLLGPQFKEQLETFRSMVMLSLYDEHIPQWFTYEGFQSLFALIGRNGQGIGTSSISVWCQNCDAMDLHPDERINIDNFIDQLYVDLERESGTFLNCEGSGLYSMQSCCNHSCVPNAEVQFPHNCHKLRVVALEDIVPGEEICISYLDGCMLERSRHSRQKHLRDNYLFNCKCIKCQSQCDEPDVTSSEEDEEEDMEAEVT</sequence>
<dbReference type="OMA" id="LMAMYQQ"/>
<dbReference type="GO" id="GO:0045814">
    <property type="term" value="P:negative regulation of gene expression, epigenetic"/>
    <property type="evidence" value="ECO:0007669"/>
    <property type="project" value="TreeGrafter"/>
</dbReference>
<evidence type="ECO:0000256" key="12">
    <source>
        <dbReference type="ARBA" id="ARBA00047545"/>
    </source>
</evidence>
<evidence type="ECO:0000256" key="4">
    <source>
        <dbReference type="ARBA" id="ARBA00022603"/>
    </source>
</evidence>
<dbReference type="GO" id="GO:0008270">
    <property type="term" value="F:zinc ion binding"/>
    <property type="evidence" value="ECO:0007669"/>
    <property type="project" value="UniProtKB-KW"/>
</dbReference>
<dbReference type="EC" id="2.1.1.372" evidence="10"/>
<dbReference type="Gene3D" id="1.10.220.160">
    <property type="match status" value="1"/>
</dbReference>
<dbReference type="GO" id="GO:0032259">
    <property type="term" value="P:methylation"/>
    <property type="evidence" value="ECO:0007669"/>
    <property type="project" value="UniProtKB-KW"/>
</dbReference>
<comment type="subcellular location">
    <subcellularLocation>
        <location evidence="1">Cytoplasm</location>
    </subcellularLocation>
</comment>
<evidence type="ECO:0000259" key="19">
    <source>
        <dbReference type="PROSITE" id="PS50280"/>
    </source>
</evidence>
<dbReference type="EC" id="2.1.1.359" evidence="2"/>
<dbReference type="Gene3D" id="6.10.140.2220">
    <property type="match status" value="1"/>
</dbReference>
<evidence type="ECO:0000256" key="11">
    <source>
        <dbReference type="ARBA" id="ARBA00033038"/>
    </source>
</evidence>
<feature type="region of interest" description="Disordered" evidence="18">
    <location>
        <begin position="373"/>
        <end position="392"/>
    </location>
</feature>
<evidence type="ECO:0000256" key="7">
    <source>
        <dbReference type="ARBA" id="ARBA00022723"/>
    </source>
</evidence>
<evidence type="ECO:0000256" key="14">
    <source>
        <dbReference type="ARBA" id="ARBA00049497"/>
    </source>
</evidence>
<keyword evidence="8" id="KW-0863">Zinc-finger</keyword>
<feature type="domain" description="SET" evidence="19">
    <location>
        <begin position="7"/>
        <end position="338"/>
    </location>
</feature>
<evidence type="ECO:0000256" key="16">
    <source>
        <dbReference type="ARBA" id="ARBA00049789"/>
    </source>
</evidence>
<dbReference type="GO" id="GO:0005737">
    <property type="term" value="C:cytoplasm"/>
    <property type="evidence" value="ECO:0007669"/>
    <property type="project" value="UniProtKB-SubCell"/>
</dbReference>
<dbReference type="InterPro" id="IPR046341">
    <property type="entry name" value="SET_dom_sf"/>
</dbReference>
<comment type="catalytic activity">
    <reaction evidence="14">
        <text>L-lysyl-[protein] + 3 S-adenosyl-L-methionine = N(6),N(6),N(6)-trimethyl-L-lysyl-[protein] + 3 S-adenosyl-L-homocysteine + 3 H(+)</text>
        <dbReference type="Rhea" id="RHEA:54192"/>
        <dbReference type="Rhea" id="RHEA-COMP:9752"/>
        <dbReference type="Rhea" id="RHEA-COMP:13826"/>
        <dbReference type="ChEBI" id="CHEBI:15378"/>
        <dbReference type="ChEBI" id="CHEBI:29969"/>
        <dbReference type="ChEBI" id="CHEBI:57856"/>
        <dbReference type="ChEBI" id="CHEBI:59789"/>
        <dbReference type="ChEBI" id="CHEBI:61961"/>
    </reaction>
    <physiologicalReaction direction="left-to-right" evidence="14">
        <dbReference type="Rhea" id="RHEA:54193"/>
    </physiologicalReaction>
</comment>
<comment type="catalytic activity">
    <reaction evidence="13">
        <text>L-lysyl(20)-[histone H4] + 3 S-adenosyl-L-methionine = N(6),N(6),N(6)-trimethyl-L-lysyl(20)-[histone H4] + 3 S-adenosyl-L-homocysteine + 3 H(+)</text>
        <dbReference type="Rhea" id="RHEA:64456"/>
        <dbReference type="Rhea" id="RHEA-COMP:15554"/>
        <dbReference type="Rhea" id="RHEA-COMP:15998"/>
        <dbReference type="ChEBI" id="CHEBI:15378"/>
        <dbReference type="ChEBI" id="CHEBI:29969"/>
        <dbReference type="ChEBI" id="CHEBI:57856"/>
        <dbReference type="ChEBI" id="CHEBI:59789"/>
        <dbReference type="ChEBI" id="CHEBI:61961"/>
        <dbReference type="EC" id="2.1.1.372"/>
    </reaction>
</comment>
<evidence type="ECO:0000313" key="20">
    <source>
        <dbReference type="EMBL" id="KOF69150.1"/>
    </source>
</evidence>
<name>A0A0L8FXT5_OCTBM</name>
<keyword evidence="9" id="KW-0862">Zinc</keyword>
<keyword evidence="4" id="KW-0489">Methyltransferase</keyword>
<accession>A0A0L8FXT5</accession>